<proteinExistence type="predicted"/>
<dbReference type="Gene3D" id="3.40.1480.10">
    <property type="entry name" value="MOFRL domain"/>
    <property type="match status" value="1"/>
</dbReference>
<dbReference type="EMBL" id="SMGK01000001">
    <property type="protein sequence ID" value="TCK75386.1"/>
    <property type="molecule type" value="Genomic_DNA"/>
</dbReference>
<organism evidence="3 4">
    <name type="scientific">Acidipila rosea</name>
    <dbReference type="NCBI Taxonomy" id="768535"/>
    <lineage>
        <taxon>Bacteria</taxon>
        <taxon>Pseudomonadati</taxon>
        <taxon>Acidobacteriota</taxon>
        <taxon>Terriglobia</taxon>
        <taxon>Terriglobales</taxon>
        <taxon>Acidobacteriaceae</taxon>
        <taxon>Acidipila</taxon>
    </lineage>
</organism>
<dbReference type="InterPro" id="IPR038614">
    <property type="entry name" value="GK_N_sf"/>
</dbReference>
<dbReference type="RefSeq" id="WP_243647992.1">
    <property type="nucleotide sequence ID" value="NZ_SMGK01000001.1"/>
</dbReference>
<feature type="domain" description="MOFRL-associated" evidence="2">
    <location>
        <begin position="11"/>
        <end position="264"/>
    </location>
</feature>
<dbReference type="Gene3D" id="3.40.50.10180">
    <property type="entry name" value="Glycerate kinase, MOFRL-like N-terminal domain"/>
    <property type="match status" value="1"/>
</dbReference>
<dbReference type="SUPFAM" id="SSF82544">
    <property type="entry name" value="GckA/TtuD-like"/>
    <property type="match status" value="1"/>
</dbReference>
<evidence type="ECO:0000313" key="4">
    <source>
        <dbReference type="Proteomes" id="UP000295210"/>
    </source>
</evidence>
<gene>
    <name evidence="3" type="ORF">C7378_0369</name>
</gene>
<evidence type="ECO:0000259" key="1">
    <source>
        <dbReference type="Pfam" id="PF05161"/>
    </source>
</evidence>
<protein>
    <submittedName>
        <fullName evidence="3">Hydroxypyruvate reductase</fullName>
    </submittedName>
</protein>
<feature type="domain" description="MOFRL" evidence="1">
    <location>
        <begin position="339"/>
        <end position="447"/>
    </location>
</feature>
<name>A0A4R1LAD4_9BACT</name>
<dbReference type="PANTHER" id="PTHR12227:SF0">
    <property type="entry name" value="GLYCERATE KINASE"/>
    <property type="match status" value="1"/>
</dbReference>
<dbReference type="GO" id="GO:0005737">
    <property type="term" value="C:cytoplasm"/>
    <property type="evidence" value="ECO:0007669"/>
    <property type="project" value="TreeGrafter"/>
</dbReference>
<dbReference type="InterPro" id="IPR025286">
    <property type="entry name" value="MOFRL_assoc_dom"/>
</dbReference>
<dbReference type="InterPro" id="IPR037035">
    <property type="entry name" value="GK-like_C_sf"/>
</dbReference>
<dbReference type="InterPro" id="IPR039760">
    <property type="entry name" value="MOFRL_protein"/>
</dbReference>
<keyword evidence="3" id="KW-0670">Pyruvate</keyword>
<keyword evidence="4" id="KW-1185">Reference proteome</keyword>
<evidence type="ECO:0000259" key="2">
    <source>
        <dbReference type="Pfam" id="PF13660"/>
    </source>
</evidence>
<dbReference type="Pfam" id="PF13660">
    <property type="entry name" value="DUF4147"/>
    <property type="match status" value="1"/>
</dbReference>
<dbReference type="PANTHER" id="PTHR12227">
    <property type="entry name" value="GLYCERATE KINASE"/>
    <property type="match status" value="1"/>
</dbReference>
<dbReference type="GO" id="GO:0008887">
    <property type="term" value="F:glycerate kinase activity"/>
    <property type="evidence" value="ECO:0007669"/>
    <property type="project" value="InterPro"/>
</dbReference>
<dbReference type="Pfam" id="PF05161">
    <property type="entry name" value="MOFRL"/>
    <property type="match status" value="1"/>
</dbReference>
<reference evidence="3 4" key="1">
    <citation type="submission" date="2019-03" db="EMBL/GenBank/DDBJ databases">
        <title>Genomic Encyclopedia of Type Strains, Phase IV (KMG-IV): sequencing the most valuable type-strain genomes for metagenomic binning, comparative biology and taxonomic classification.</title>
        <authorList>
            <person name="Goeker M."/>
        </authorList>
    </citation>
    <scope>NUCLEOTIDE SEQUENCE [LARGE SCALE GENOMIC DNA]</scope>
    <source>
        <strain evidence="3 4">DSM 103428</strain>
    </source>
</reference>
<comment type="caution">
    <text evidence="3">The sequence shown here is derived from an EMBL/GenBank/DDBJ whole genome shotgun (WGS) entry which is preliminary data.</text>
</comment>
<sequence length="456" mass="50045">MSTIEDLHNSAHDIFTHALDACDVGNAFDRHLHFENTKLVRHPSQALKPIEIDLSRYKKFLVIAFGKAALSMFDALLSRLPDKIHVRGVCSAPEVPRSQSWPLRLNIHERIRYFAGGHPLPNKDSFEAAEAALNLLKRAGKDTFIFFLISGGGSAMLELPLDRSISLEDTIAFHETLVASGATITEINTVRKYFSAVKGGRLALAAPQAEKLSLLVADVPLKDLGAVASSPTLPDRSTQAECSEILSRYHLLDKFPATVRTYFETLTPGNNALSADAFTHTQFDTLLSNHDFVNAARDRAQQLGFKVFIDNTCDDWDYVDASRYLLKRFHELRREHPRVCLLSSGEVTVQLAPEHGCGGRNQQFALASAFDLRQFEGQPLVVFSAGSDGIDGNSPAAGAIADTTTISRARSYGFDPDMTLARFDCCPLFTALGDSIVTGPTGNNLRDLRILLAAEE</sequence>
<evidence type="ECO:0000313" key="3">
    <source>
        <dbReference type="EMBL" id="TCK75386.1"/>
    </source>
</evidence>
<accession>A0A4R1LAD4</accession>
<dbReference type="InterPro" id="IPR007835">
    <property type="entry name" value="MOFRL"/>
</dbReference>
<dbReference type="Proteomes" id="UP000295210">
    <property type="component" value="Unassembled WGS sequence"/>
</dbReference>
<dbReference type="AlphaFoldDB" id="A0A4R1LAD4"/>